<protein>
    <submittedName>
        <fullName evidence="2">Uncharacterized protein</fullName>
    </submittedName>
</protein>
<evidence type="ECO:0000256" key="1">
    <source>
        <dbReference type="SAM" id="MobiDB-lite"/>
    </source>
</evidence>
<keyword evidence="3" id="KW-1185">Reference proteome</keyword>
<reference evidence="2 3" key="1">
    <citation type="submission" date="2015-09" db="EMBL/GenBank/DDBJ databases">
        <title>Draft Genome Sequence of Bradyrhizobium manausense Strain BR 3351T, a Novel Symbiotic Nitrogen-Fixing Alphaproteobacterium Isolated from Brazilian Amazon Rain Forest.</title>
        <authorList>
            <person name="De Araujo J.L."/>
            <person name="Zilli J.E."/>
        </authorList>
    </citation>
    <scope>NUCLEOTIDE SEQUENCE [LARGE SCALE GENOMIC DNA]</scope>
    <source>
        <strain evidence="2 3">BR3351</strain>
    </source>
</reference>
<evidence type="ECO:0000313" key="3">
    <source>
        <dbReference type="Proteomes" id="UP000051936"/>
    </source>
</evidence>
<evidence type="ECO:0000313" key="2">
    <source>
        <dbReference type="EMBL" id="KRQ03338.1"/>
    </source>
</evidence>
<accession>A0A0R3D0T4</accession>
<comment type="caution">
    <text evidence="2">The sequence shown here is derived from an EMBL/GenBank/DDBJ whole genome shotgun (WGS) entry which is preliminary data.</text>
</comment>
<feature type="compositionally biased region" description="Low complexity" evidence="1">
    <location>
        <begin position="91"/>
        <end position="108"/>
    </location>
</feature>
<organism evidence="2 3">
    <name type="scientific">Bradyrhizobium manausense</name>
    <dbReference type="NCBI Taxonomy" id="989370"/>
    <lineage>
        <taxon>Bacteria</taxon>
        <taxon>Pseudomonadati</taxon>
        <taxon>Pseudomonadota</taxon>
        <taxon>Alphaproteobacteria</taxon>
        <taxon>Hyphomicrobiales</taxon>
        <taxon>Nitrobacteraceae</taxon>
        <taxon>Bradyrhizobium</taxon>
    </lineage>
</organism>
<feature type="compositionally biased region" description="Pro residues" evidence="1">
    <location>
        <begin position="77"/>
        <end position="90"/>
    </location>
</feature>
<proteinExistence type="predicted"/>
<dbReference type="AlphaFoldDB" id="A0A0R3D0T4"/>
<name>A0A0R3D0T4_9BRAD</name>
<feature type="region of interest" description="Disordered" evidence="1">
    <location>
        <begin position="61"/>
        <end position="108"/>
    </location>
</feature>
<dbReference type="STRING" id="989370.AOQ71_31945"/>
<gene>
    <name evidence="2" type="ORF">AOQ71_31945</name>
</gene>
<dbReference type="Proteomes" id="UP000051936">
    <property type="component" value="Unassembled WGS sequence"/>
</dbReference>
<sequence>MIGFLSANGVPEQDQGAAANILGGQLAAVTGRRIDPNAPLDMNNPQVRQVLGNFVRSNGRGPLVQTAAGPSVSAPTAQPPITAPSLPGPAPAVARPPMAMPPASSAAPADPTLGGLIPAGYPDPAAYVQRLEAVAGSGRVLPDQLKVLQGRIEAIHKALEPTPDMKNARAAGMSVREYIDRNDNANTERAILSGSILPKLDKSQDTASAARDEILAIHRSREQLDAPGGIFSGTAADTRLKLAKVAEFMGVPNADKIANTEAFGSAIGSRTLSLVKGLGAGAGISNADRDFAAAMAGGNIKLDEKSIRRILDIGERAARARIDQHNNLAERTLNSSDALKDYGTVYRVEQPGQYQPRQQAMPAPRAGAVFNGFKYLGGDPKDQRSWGRI</sequence>
<dbReference type="EMBL" id="LJYG01000108">
    <property type="protein sequence ID" value="KRQ03338.1"/>
    <property type="molecule type" value="Genomic_DNA"/>
</dbReference>